<dbReference type="InterPro" id="IPR000873">
    <property type="entry name" value="AMP-dep_synth/lig_dom"/>
</dbReference>
<protein>
    <submittedName>
        <fullName evidence="4">AMP-binding protein</fullName>
    </submittedName>
</protein>
<keyword evidence="2" id="KW-1133">Transmembrane helix</keyword>
<dbReference type="InterPro" id="IPR042099">
    <property type="entry name" value="ANL_N_sf"/>
</dbReference>
<keyword evidence="2" id="KW-0812">Transmembrane</keyword>
<gene>
    <name evidence="4" type="ORF">DA73_0400002055</name>
</gene>
<feature type="transmembrane region" description="Helical" evidence="2">
    <location>
        <begin position="74"/>
        <end position="92"/>
    </location>
</feature>
<evidence type="ECO:0000313" key="4">
    <source>
        <dbReference type="EMBL" id="KAF3884392.1"/>
    </source>
</evidence>
<sequence>MLRQFYNIVGVLRERALYQNDQRAYSFIKNADTELASLTYEELERLSRAIAAKLQSIGASRQRAFLVYPSGLKFITAFFKCLYAGVVAVLAYPSRRNQKMSRPEAIVADVQLQVLVKIEI</sequence>
<evidence type="ECO:0000256" key="1">
    <source>
        <dbReference type="ARBA" id="ARBA00006432"/>
    </source>
</evidence>
<accession>A0A8S9SYH4</accession>
<dbReference type="GO" id="GO:0006633">
    <property type="term" value="P:fatty acid biosynthetic process"/>
    <property type="evidence" value="ECO:0007669"/>
    <property type="project" value="TreeGrafter"/>
</dbReference>
<comment type="similarity">
    <text evidence="1">Belongs to the ATP-dependent AMP-binding enzyme family.</text>
</comment>
<name>A0A8S9SYH4_9CYAN</name>
<dbReference type="Pfam" id="PF00501">
    <property type="entry name" value="AMP-binding"/>
    <property type="match status" value="1"/>
</dbReference>
<dbReference type="GO" id="GO:0005886">
    <property type="term" value="C:plasma membrane"/>
    <property type="evidence" value="ECO:0007669"/>
    <property type="project" value="TreeGrafter"/>
</dbReference>
<comment type="caution">
    <text evidence="4">The sequence shown here is derived from an EMBL/GenBank/DDBJ whole genome shotgun (WGS) entry which is preliminary data.</text>
</comment>
<dbReference type="SUPFAM" id="SSF56801">
    <property type="entry name" value="Acetyl-CoA synthetase-like"/>
    <property type="match status" value="1"/>
</dbReference>
<evidence type="ECO:0000313" key="5">
    <source>
        <dbReference type="Proteomes" id="UP000029738"/>
    </source>
</evidence>
<dbReference type="RefSeq" id="WP_038071979.1">
    <property type="nucleotide sequence ID" value="NZ_JHEG04000001.1"/>
</dbReference>
<keyword evidence="5" id="KW-1185">Reference proteome</keyword>
<dbReference type="AlphaFoldDB" id="A0A8S9SYH4"/>
<feature type="domain" description="AMP-dependent synthetase/ligase" evidence="3">
    <location>
        <begin position="14"/>
        <end position="116"/>
    </location>
</feature>
<reference evidence="4" key="2">
    <citation type="submission" date="2019-11" db="EMBL/GenBank/DDBJ databases">
        <title>Improved Assembly of Tolypothrix boutellei genome.</title>
        <authorList>
            <person name="Sarangi A.N."/>
            <person name="Mukherjee M."/>
            <person name="Ghosh S."/>
            <person name="Singh D."/>
            <person name="Das A."/>
            <person name="Kant S."/>
            <person name="Prusty A."/>
            <person name="Tripathy S."/>
        </authorList>
    </citation>
    <scope>NUCLEOTIDE SEQUENCE</scope>
    <source>
        <strain evidence="4">VB521301</strain>
    </source>
</reference>
<dbReference type="Gene3D" id="3.40.50.12780">
    <property type="entry name" value="N-terminal domain of ligase-like"/>
    <property type="match status" value="1"/>
</dbReference>
<dbReference type="PANTHER" id="PTHR22754">
    <property type="entry name" value="DISCO-INTERACTING PROTEIN 2 DIP2 -RELATED"/>
    <property type="match status" value="1"/>
</dbReference>
<keyword evidence="2" id="KW-0472">Membrane</keyword>
<dbReference type="GO" id="GO:0070566">
    <property type="term" value="F:adenylyltransferase activity"/>
    <property type="evidence" value="ECO:0007669"/>
    <property type="project" value="TreeGrafter"/>
</dbReference>
<evidence type="ECO:0000259" key="3">
    <source>
        <dbReference type="Pfam" id="PF00501"/>
    </source>
</evidence>
<evidence type="ECO:0000256" key="2">
    <source>
        <dbReference type="SAM" id="Phobius"/>
    </source>
</evidence>
<organism evidence="4 5">
    <name type="scientific">Tolypothrix bouteillei VB521301</name>
    <dbReference type="NCBI Taxonomy" id="1479485"/>
    <lineage>
        <taxon>Bacteria</taxon>
        <taxon>Bacillati</taxon>
        <taxon>Cyanobacteriota</taxon>
        <taxon>Cyanophyceae</taxon>
        <taxon>Nostocales</taxon>
        <taxon>Tolypothrichaceae</taxon>
        <taxon>Tolypothrix</taxon>
    </lineage>
</organism>
<dbReference type="EMBL" id="JHEG04000001">
    <property type="protein sequence ID" value="KAF3884392.1"/>
    <property type="molecule type" value="Genomic_DNA"/>
</dbReference>
<proteinExistence type="inferred from homology"/>
<dbReference type="PANTHER" id="PTHR22754:SF32">
    <property type="entry name" value="DISCO-INTERACTING PROTEIN 2"/>
    <property type="match status" value="1"/>
</dbReference>
<dbReference type="Proteomes" id="UP000029738">
    <property type="component" value="Unassembled WGS sequence"/>
</dbReference>
<reference evidence="4" key="1">
    <citation type="journal article" date="2015" name="Genome Announc.">
        <title>Draft Genome Sequence of Tolypothrix boutellei Strain VB521301.</title>
        <authorList>
            <person name="Chandrababunaidu M.M."/>
            <person name="Singh D."/>
            <person name="Sen D."/>
            <person name="Bhan S."/>
            <person name="Das S."/>
            <person name="Gupta A."/>
            <person name="Adhikary S.P."/>
            <person name="Tripathy S."/>
        </authorList>
    </citation>
    <scope>NUCLEOTIDE SEQUENCE</scope>
    <source>
        <strain evidence="4">VB521301</strain>
    </source>
</reference>